<protein>
    <recommendedName>
        <fullName evidence="4">Enolase</fullName>
        <ecNumber evidence="3">4.2.1.11</ecNumber>
    </recommendedName>
</protein>
<dbReference type="PANTHER" id="PTHR11902:SF1">
    <property type="entry name" value="ENOLASE"/>
    <property type="match status" value="1"/>
</dbReference>
<feature type="domain" description="Enolase C-terminal TIM barrel" evidence="10">
    <location>
        <begin position="120"/>
        <end position="403"/>
    </location>
</feature>
<dbReference type="InterPro" id="IPR020811">
    <property type="entry name" value="Enolase_N"/>
</dbReference>
<dbReference type="Proteomes" id="UP001500668">
    <property type="component" value="Unassembled WGS sequence"/>
</dbReference>
<evidence type="ECO:0000259" key="10">
    <source>
        <dbReference type="SMART" id="SM01192"/>
    </source>
</evidence>
<dbReference type="EMBL" id="BAAACA010000014">
    <property type="protein sequence ID" value="GAA0594253.1"/>
    <property type="molecule type" value="Genomic_DNA"/>
</dbReference>
<dbReference type="Gene3D" id="3.30.390.10">
    <property type="entry name" value="Enolase-like, N-terminal domain"/>
    <property type="match status" value="1"/>
</dbReference>
<dbReference type="EC" id="4.2.1.11" evidence="3"/>
<keyword evidence="5" id="KW-0964">Secreted</keyword>
<dbReference type="PANTHER" id="PTHR11902">
    <property type="entry name" value="ENOLASE"/>
    <property type="match status" value="1"/>
</dbReference>
<dbReference type="PIRSF" id="PIRSF001400">
    <property type="entry name" value="Enolase"/>
    <property type="match status" value="1"/>
</dbReference>
<dbReference type="InterPro" id="IPR020810">
    <property type="entry name" value="Enolase_C"/>
</dbReference>
<evidence type="ECO:0000256" key="5">
    <source>
        <dbReference type="ARBA" id="ARBA00022525"/>
    </source>
</evidence>
<accession>A0ABP3QNG6</accession>
<dbReference type="SFLD" id="SFLDS00001">
    <property type="entry name" value="Enolase"/>
    <property type="match status" value="1"/>
</dbReference>
<dbReference type="SMART" id="SM01192">
    <property type="entry name" value="Enolase_C"/>
    <property type="match status" value="1"/>
</dbReference>
<evidence type="ECO:0000256" key="7">
    <source>
        <dbReference type="ARBA" id="ARBA00023152"/>
    </source>
</evidence>
<evidence type="ECO:0000256" key="4">
    <source>
        <dbReference type="ARBA" id="ARBA00017068"/>
    </source>
</evidence>
<dbReference type="SMART" id="SM01193">
    <property type="entry name" value="Enolase_N"/>
    <property type="match status" value="1"/>
</dbReference>
<evidence type="ECO:0000259" key="11">
    <source>
        <dbReference type="SMART" id="SM01193"/>
    </source>
</evidence>
<reference evidence="13" key="1">
    <citation type="journal article" date="2019" name="Int. J. Syst. Evol. Microbiol.">
        <title>The Global Catalogue of Microorganisms (GCM) 10K type strain sequencing project: providing services to taxonomists for standard genome sequencing and annotation.</title>
        <authorList>
            <consortium name="The Broad Institute Genomics Platform"/>
            <consortium name="The Broad Institute Genome Sequencing Center for Infectious Disease"/>
            <person name="Wu L."/>
            <person name="Ma J."/>
        </authorList>
    </citation>
    <scope>NUCLEOTIDE SEQUENCE [LARGE SCALE GENOMIC DNA]</scope>
    <source>
        <strain evidence="13">JCM 5067</strain>
    </source>
</reference>
<evidence type="ECO:0000256" key="3">
    <source>
        <dbReference type="ARBA" id="ARBA00012058"/>
    </source>
</evidence>
<evidence type="ECO:0000256" key="8">
    <source>
        <dbReference type="ARBA" id="ARBA00023239"/>
    </source>
</evidence>
<evidence type="ECO:0000256" key="6">
    <source>
        <dbReference type="ARBA" id="ARBA00022842"/>
    </source>
</evidence>
<keyword evidence="7" id="KW-0324">Glycolysis</keyword>
<organism evidence="12 13">
    <name type="scientific">Streptomyces crystallinus</name>
    <dbReference type="NCBI Taxonomy" id="68191"/>
    <lineage>
        <taxon>Bacteria</taxon>
        <taxon>Bacillati</taxon>
        <taxon>Actinomycetota</taxon>
        <taxon>Actinomycetes</taxon>
        <taxon>Kitasatosporales</taxon>
        <taxon>Streptomycetaceae</taxon>
        <taxon>Streptomyces</taxon>
    </lineage>
</organism>
<comment type="pathway">
    <text evidence="1">Carbohydrate degradation; glycolysis; pyruvate from D-glyceraldehyde 3-phosphate: step 4/5.</text>
</comment>
<dbReference type="SUPFAM" id="SSF54826">
    <property type="entry name" value="Enolase N-terminal domain-like"/>
    <property type="match status" value="1"/>
</dbReference>
<dbReference type="Gene3D" id="3.20.20.120">
    <property type="entry name" value="Enolase-like C-terminal domain"/>
    <property type="match status" value="1"/>
</dbReference>
<dbReference type="Pfam" id="PF00113">
    <property type="entry name" value="Enolase_C"/>
    <property type="match status" value="1"/>
</dbReference>
<gene>
    <name evidence="12" type="primary">eno_3</name>
    <name evidence="12" type="ORF">GCM10010394_24530</name>
</gene>
<dbReference type="SUPFAM" id="SSF51604">
    <property type="entry name" value="Enolase C-terminal domain-like"/>
    <property type="match status" value="1"/>
</dbReference>
<dbReference type="InterPro" id="IPR029017">
    <property type="entry name" value="Enolase-like_N"/>
</dbReference>
<evidence type="ECO:0000256" key="1">
    <source>
        <dbReference type="ARBA" id="ARBA00005031"/>
    </source>
</evidence>
<feature type="region of interest" description="Disordered" evidence="9">
    <location>
        <begin position="1"/>
        <end position="22"/>
    </location>
</feature>
<dbReference type="InterPro" id="IPR000941">
    <property type="entry name" value="Enolase"/>
</dbReference>
<dbReference type="Pfam" id="PF03952">
    <property type="entry name" value="Enolase_N"/>
    <property type="match status" value="1"/>
</dbReference>
<proteinExistence type="inferred from homology"/>
<dbReference type="PRINTS" id="PR00148">
    <property type="entry name" value="ENOLASE"/>
</dbReference>
<keyword evidence="6" id="KW-0460">Magnesium</keyword>
<evidence type="ECO:0000256" key="9">
    <source>
        <dbReference type="SAM" id="MobiDB-lite"/>
    </source>
</evidence>
<name>A0ABP3QNG6_9ACTN</name>
<dbReference type="InterPro" id="IPR036849">
    <property type="entry name" value="Enolase-like_C_sf"/>
</dbReference>
<comment type="caution">
    <text evidence="12">The sequence shown here is derived from an EMBL/GenBank/DDBJ whole genome shotgun (WGS) entry which is preliminary data.</text>
</comment>
<sequence>MVEVEVRTRTGHAGRGASPTGQSVGGYEALVLRDNDPGTYDGLSVHRAVENVRQVIAPALIGRDVRDQAALDGLLVELDGTPRKSRLGGNAVYSVSVACLRAAAAVAGRPVYRTIARTELTTVPVPSFNVVNGGRCGDIVQAFNEFIVVPYRAADIAEAVETGIRVFDRLGAVIEKYTGTSAGIAPSYGYRAPCDDPRVVLELIQEAVDASGCADKVAYALDCASSQMYDSTTGAYELKGKPVSSAELVDYTRGLTEDFDIVFVEDLLEENDWDGFAHAVSQLTRTLVLGDDLIATHRSRLEQALAAGAVDGFVLKPNQVGTITEALETYDTAVRHGLLAVPSGRSGGVVDDIVMDLSVGLQVPIQKNGAPRTGERIEKLNFLLRAAENIPDCRLADVGGIVRF</sequence>
<keyword evidence="8" id="KW-0456">Lyase</keyword>
<feature type="domain" description="Enolase N-terminal" evidence="11">
    <location>
        <begin position="2"/>
        <end position="115"/>
    </location>
</feature>
<evidence type="ECO:0000313" key="12">
    <source>
        <dbReference type="EMBL" id="GAA0594253.1"/>
    </source>
</evidence>
<evidence type="ECO:0000256" key="2">
    <source>
        <dbReference type="ARBA" id="ARBA00009604"/>
    </source>
</evidence>
<comment type="similarity">
    <text evidence="2">Belongs to the enolase family.</text>
</comment>
<keyword evidence="13" id="KW-1185">Reference proteome</keyword>
<evidence type="ECO:0000313" key="13">
    <source>
        <dbReference type="Proteomes" id="UP001500668"/>
    </source>
</evidence>